<evidence type="ECO:0000313" key="2">
    <source>
        <dbReference type="Proteomes" id="UP001430953"/>
    </source>
</evidence>
<evidence type="ECO:0000313" key="1">
    <source>
        <dbReference type="EMBL" id="KAL0100214.1"/>
    </source>
</evidence>
<gene>
    <name evidence="1" type="ORF">PUN28_019560</name>
</gene>
<keyword evidence="2" id="KW-1185">Reference proteome</keyword>
<reference evidence="1 2" key="1">
    <citation type="submission" date="2023-03" db="EMBL/GenBank/DDBJ databases">
        <title>High recombination rates correlate with genetic variation in Cardiocondyla obscurior ants.</title>
        <authorList>
            <person name="Errbii M."/>
        </authorList>
    </citation>
    <scope>NUCLEOTIDE SEQUENCE [LARGE SCALE GENOMIC DNA]</scope>
    <source>
        <strain evidence="1">Alpha-2009</strain>
        <tissue evidence="1">Whole body</tissue>
    </source>
</reference>
<dbReference type="Proteomes" id="UP001430953">
    <property type="component" value="Unassembled WGS sequence"/>
</dbReference>
<dbReference type="EMBL" id="JADYXP020000026">
    <property type="protein sequence ID" value="KAL0100214.1"/>
    <property type="molecule type" value="Genomic_DNA"/>
</dbReference>
<proteinExistence type="predicted"/>
<accession>A0AAW2ED20</accession>
<organism evidence="1 2">
    <name type="scientific">Cardiocondyla obscurior</name>
    <dbReference type="NCBI Taxonomy" id="286306"/>
    <lineage>
        <taxon>Eukaryota</taxon>
        <taxon>Metazoa</taxon>
        <taxon>Ecdysozoa</taxon>
        <taxon>Arthropoda</taxon>
        <taxon>Hexapoda</taxon>
        <taxon>Insecta</taxon>
        <taxon>Pterygota</taxon>
        <taxon>Neoptera</taxon>
        <taxon>Endopterygota</taxon>
        <taxon>Hymenoptera</taxon>
        <taxon>Apocrita</taxon>
        <taxon>Aculeata</taxon>
        <taxon>Formicoidea</taxon>
        <taxon>Formicidae</taxon>
        <taxon>Myrmicinae</taxon>
        <taxon>Cardiocondyla</taxon>
    </lineage>
</organism>
<name>A0AAW2ED20_9HYME</name>
<comment type="caution">
    <text evidence="1">The sequence shown here is derived from an EMBL/GenBank/DDBJ whole genome shotgun (WGS) entry which is preliminary data.</text>
</comment>
<dbReference type="AlphaFoldDB" id="A0AAW2ED20"/>
<sequence>MFHDPFLYFQPNSTGDNANCINCTFRHNCDATSCGQEEKGTLKDRPAVAACTSFSTECDWLKPLVRFINIQLLNEAVVPSEYCEAVNSPNFAHNPARFYLLFISHIQSDLSTTADEVTSQYNPMRRR</sequence>
<protein>
    <submittedName>
        <fullName evidence="1">Uncharacterized protein</fullName>
    </submittedName>
</protein>